<gene>
    <name evidence="3" type="ORF">D2917_07715</name>
</gene>
<accession>A0A5P3VD09</accession>
<keyword evidence="1" id="KW-0175">Coiled coil</keyword>
<organism evidence="3 4">
    <name type="scientific">Cupriavidus oxalaticus</name>
    <dbReference type="NCBI Taxonomy" id="96344"/>
    <lineage>
        <taxon>Bacteria</taxon>
        <taxon>Pseudomonadati</taxon>
        <taxon>Pseudomonadota</taxon>
        <taxon>Betaproteobacteria</taxon>
        <taxon>Burkholderiales</taxon>
        <taxon>Burkholderiaceae</taxon>
        <taxon>Cupriavidus</taxon>
    </lineage>
</organism>
<protein>
    <submittedName>
        <fullName evidence="3">Uncharacterized protein</fullName>
    </submittedName>
</protein>
<evidence type="ECO:0000313" key="4">
    <source>
        <dbReference type="Proteomes" id="UP000325743"/>
    </source>
</evidence>
<evidence type="ECO:0000313" key="3">
    <source>
        <dbReference type="EMBL" id="QEZ44130.1"/>
    </source>
</evidence>
<reference evidence="3 4" key="1">
    <citation type="submission" date="2018-09" db="EMBL/GenBank/DDBJ databases">
        <title>Complete genome sequence of Cupriavidus oxalaticus T2, a bacterium capable of phenol tolerance and degradation.</title>
        <authorList>
            <person name="Yan J."/>
        </authorList>
    </citation>
    <scope>NUCLEOTIDE SEQUENCE [LARGE SCALE GENOMIC DNA]</scope>
    <source>
        <strain evidence="3 4">T2</strain>
    </source>
</reference>
<proteinExistence type="predicted"/>
<dbReference type="AlphaFoldDB" id="A0A5P3VD09"/>
<sequence>MDEHNIPDSSHDTGSDAAPGVISRESLYELVWAVPMLKVAARFGVSSSYMARVCTVLNVPRPARGYWAKLAVGKASPKPTLPDARPGDELVWARGDAQWETKLPLPKPPSDKPNRRASPVKRATTEHALITGAKTVFEEGRVAYGVGYLKPRKRLLVDIVATKTGLDKALSFANELFLALEEDGYRVVIAPHGEHLSRSDFDEREVPRKDKSYRDRWSPGRCTVVYVGTVAIGLTIFEMSEEVEVRYVNGEYVRLSEYVPPKRGRYASDHGWTSKQDLPASRLCLQAYSPYWRAEWSRQWREKPGRDITALIPVIVKELRQSAPEVARLAAEGERQAELEHQRWEAQREQWRREEEEKRAASALQDSKDELLQIINGWAESRRLAEFFLDAEQRLRDLSEGEQNEMHERLRRARELIGSVDALERFRSWRAPDER</sequence>
<evidence type="ECO:0000256" key="1">
    <source>
        <dbReference type="SAM" id="Coils"/>
    </source>
</evidence>
<name>A0A5P3VD09_9BURK</name>
<dbReference type="Proteomes" id="UP000325743">
    <property type="component" value="Chromosome 1"/>
</dbReference>
<dbReference type="RefSeq" id="WP_151070197.1">
    <property type="nucleotide sequence ID" value="NZ_CP032518.1"/>
</dbReference>
<feature type="region of interest" description="Disordered" evidence="2">
    <location>
        <begin position="101"/>
        <end position="122"/>
    </location>
</feature>
<feature type="coiled-coil region" evidence="1">
    <location>
        <begin position="334"/>
        <end position="361"/>
    </location>
</feature>
<evidence type="ECO:0000256" key="2">
    <source>
        <dbReference type="SAM" id="MobiDB-lite"/>
    </source>
</evidence>
<dbReference type="EMBL" id="CP032518">
    <property type="protein sequence ID" value="QEZ44130.1"/>
    <property type="molecule type" value="Genomic_DNA"/>
</dbReference>